<keyword evidence="3" id="KW-0812">Transmembrane</keyword>
<feature type="transmembrane region" description="Helical" evidence="3">
    <location>
        <begin position="59"/>
        <end position="83"/>
    </location>
</feature>
<comment type="caution">
    <text evidence="3">Lacks conserved residue(s) required for the propagation of feature annotation.</text>
</comment>
<evidence type="ECO:0000313" key="5">
    <source>
        <dbReference type="EMBL" id="MBO1322925.1"/>
    </source>
</evidence>
<dbReference type="AlphaFoldDB" id="A0A8J7QQB8"/>
<feature type="transmembrane region" description="Helical" evidence="3">
    <location>
        <begin position="95"/>
        <end position="113"/>
    </location>
</feature>
<keyword evidence="6" id="KW-1185">Reference proteome</keyword>
<dbReference type="InterPro" id="IPR019533">
    <property type="entry name" value="Peptidase_S26"/>
</dbReference>
<reference evidence="5" key="1">
    <citation type="submission" date="2021-03" db="EMBL/GenBank/DDBJ databases">
        <authorList>
            <person name="Wang G."/>
        </authorList>
    </citation>
    <scope>NUCLEOTIDE SEQUENCE</scope>
    <source>
        <strain evidence="5">KCTC 12899</strain>
    </source>
</reference>
<evidence type="ECO:0000256" key="1">
    <source>
        <dbReference type="ARBA" id="ARBA00009370"/>
    </source>
</evidence>
<dbReference type="SUPFAM" id="SSF51306">
    <property type="entry name" value="LexA/Signal peptidase"/>
    <property type="match status" value="1"/>
</dbReference>
<dbReference type="GO" id="GO:0009003">
    <property type="term" value="F:signal peptidase activity"/>
    <property type="evidence" value="ECO:0007669"/>
    <property type="project" value="UniProtKB-EC"/>
</dbReference>
<keyword evidence="3" id="KW-1133">Transmembrane helix</keyword>
<dbReference type="PRINTS" id="PR00727">
    <property type="entry name" value="LEADERPTASE"/>
</dbReference>
<dbReference type="NCBIfam" id="TIGR02227">
    <property type="entry name" value="sigpep_I_bact"/>
    <property type="match status" value="1"/>
</dbReference>
<dbReference type="GO" id="GO:0016020">
    <property type="term" value="C:membrane"/>
    <property type="evidence" value="ECO:0007669"/>
    <property type="project" value="UniProtKB-SubCell"/>
</dbReference>
<evidence type="ECO:0000256" key="2">
    <source>
        <dbReference type="ARBA" id="ARBA00019232"/>
    </source>
</evidence>
<dbReference type="EC" id="3.4.21.89" evidence="3"/>
<name>A0A8J7QQB8_9BACT</name>
<dbReference type="PANTHER" id="PTHR43390:SF1">
    <property type="entry name" value="CHLOROPLAST PROCESSING PEPTIDASE"/>
    <property type="match status" value="1"/>
</dbReference>
<evidence type="ECO:0000313" key="6">
    <source>
        <dbReference type="Proteomes" id="UP000664417"/>
    </source>
</evidence>
<dbReference type="Gene3D" id="2.10.109.10">
    <property type="entry name" value="Umud Fragment, subunit A"/>
    <property type="match status" value="1"/>
</dbReference>
<sequence length="310" mass="35230">MFFTKNKPRSISLLQLFFALLLSVCFPGFGHLYLGRSRVGGALLAVPIFFLGSKWLGNVPIFVILFILTAGAWLLSIVTIIPYSRKGWKTNGGGLKWWCFPPLLLILYSAYFFSLPFGNVRAFEVADQNMEPSILLGDRILVDTTAYQDAPIKRGDIVAFRFPLQPNQIWLKRVIGLPGEEVRSDGSLMQINGEPVTNEPIIGLQPLMSIYGGIKGDELLYRRLLKCHWEEVDSRKYAIVYDGNPVRKKAFFYKSKENEFFLLGDRRDKSIDSRDFGPVTKESIIGKVHSIWRSENTHRIGVYKEIGSKE</sequence>
<dbReference type="CDD" id="cd06530">
    <property type="entry name" value="S26_SPase_I"/>
    <property type="match status" value="1"/>
</dbReference>
<keyword evidence="3" id="KW-0472">Membrane</keyword>
<dbReference type="EMBL" id="JAFREP010000045">
    <property type="protein sequence ID" value="MBO1322925.1"/>
    <property type="molecule type" value="Genomic_DNA"/>
</dbReference>
<dbReference type="Pfam" id="PF10502">
    <property type="entry name" value="Peptidase_S26"/>
    <property type="match status" value="1"/>
</dbReference>
<dbReference type="Proteomes" id="UP000664417">
    <property type="component" value="Unassembled WGS sequence"/>
</dbReference>
<dbReference type="GO" id="GO:0006465">
    <property type="term" value="P:signal peptide processing"/>
    <property type="evidence" value="ECO:0007669"/>
    <property type="project" value="InterPro"/>
</dbReference>
<gene>
    <name evidence="5" type="primary">lepB</name>
    <name evidence="5" type="ORF">J3U88_30955</name>
</gene>
<feature type="domain" description="Peptidase S26" evidence="4">
    <location>
        <begin position="117"/>
        <end position="292"/>
    </location>
</feature>
<comment type="subcellular location">
    <subcellularLocation>
        <location evidence="3">Membrane</location>
        <topology evidence="3">Single-pass type II membrane protein</topology>
    </subcellularLocation>
</comment>
<comment type="caution">
    <text evidence="5">The sequence shown here is derived from an EMBL/GenBank/DDBJ whole genome shotgun (WGS) entry which is preliminary data.</text>
</comment>
<accession>A0A8J7QQB8</accession>
<protein>
    <recommendedName>
        <fullName evidence="2 3">Signal peptidase I</fullName>
        <ecNumber evidence="3">3.4.21.89</ecNumber>
    </recommendedName>
</protein>
<dbReference type="PANTHER" id="PTHR43390">
    <property type="entry name" value="SIGNAL PEPTIDASE I"/>
    <property type="match status" value="1"/>
</dbReference>
<dbReference type="InterPro" id="IPR036286">
    <property type="entry name" value="LexA/Signal_pep-like_sf"/>
</dbReference>
<organism evidence="5 6">
    <name type="scientific">Acanthopleuribacter pedis</name>
    <dbReference type="NCBI Taxonomy" id="442870"/>
    <lineage>
        <taxon>Bacteria</taxon>
        <taxon>Pseudomonadati</taxon>
        <taxon>Acidobacteriota</taxon>
        <taxon>Holophagae</taxon>
        <taxon>Acanthopleuribacterales</taxon>
        <taxon>Acanthopleuribacteraceae</taxon>
        <taxon>Acanthopleuribacter</taxon>
    </lineage>
</organism>
<dbReference type="GO" id="GO:0004252">
    <property type="term" value="F:serine-type endopeptidase activity"/>
    <property type="evidence" value="ECO:0007669"/>
    <property type="project" value="InterPro"/>
</dbReference>
<keyword evidence="3 5" id="KW-0378">Hydrolase</keyword>
<comment type="similarity">
    <text evidence="1 3">Belongs to the peptidase S26 family.</text>
</comment>
<comment type="catalytic activity">
    <reaction evidence="3">
        <text>Cleavage of hydrophobic, N-terminal signal or leader sequences from secreted and periplasmic proteins.</text>
        <dbReference type="EC" id="3.4.21.89"/>
    </reaction>
</comment>
<dbReference type="InterPro" id="IPR000223">
    <property type="entry name" value="Pept_S26A_signal_pept_1"/>
</dbReference>
<proteinExistence type="inferred from homology"/>
<evidence type="ECO:0000259" key="4">
    <source>
        <dbReference type="Pfam" id="PF10502"/>
    </source>
</evidence>
<evidence type="ECO:0000256" key="3">
    <source>
        <dbReference type="RuleBase" id="RU362042"/>
    </source>
</evidence>
<dbReference type="RefSeq" id="WP_207862896.1">
    <property type="nucleotide sequence ID" value="NZ_JAFREP010000045.1"/>
</dbReference>
<keyword evidence="3" id="KW-0645">Protease</keyword>